<comment type="catalytic activity">
    <reaction evidence="7 15">
        <text>N-terminal L-lysyl-[protein] + L-leucyl-tRNA(Leu) = N-terminal L-leucyl-L-lysyl-[protein] + tRNA(Leu) + H(+)</text>
        <dbReference type="Rhea" id="RHEA:12340"/>
        <dbReference type="Rhea" id="RHEA-COMP:9613"/>
        <dbReference type="Rhea" id="RHEA-COMP:9622"/>
        <dbReference type="Rhea" id="RHEA-COMP:12670"/>
        <dbReference type="Rhea" id="RHEA-COMP:12671"/>
        <dbReference type="ChEBI" id="CHEBI:15378"/>
        <dbReference type="ChEBI" id="CHEBI:65249"/>
        <dbReference type="ChEBI" id="CHEBI:78442"/>
        <dbReference type="ChEBI" id="CHEBI:78494"/>
        <dbReference type="ChEBI" id="CHEBI:133043"/>
        <dbReference type="EC" id="2.3.2.6"/>
    </reaction>
</comment>
<evidence type="ECO:0000256" key="15">
    <source>
        <dbReference type="HAMAP-Rule" id="MF_00688"/>
    </source>
</evidence>
<evidence type="ECO:0000256" key="10">
    <source>
        <dbReference type="ARBA" id="ARBA00066767"/>
    </source>
</evidence>
<dbReference type="Proteomes" id="UP000001740">
    <property type="component" value="Chromosome"/>
</dbReference>
<dbReference type="HOGENOM" id="CLU_075045_0_0_6"/>
<dbReference type="HAMAP" id="MF_00688">
    <property type="entry name" value="Leu_Phe_trans"/>
    <property type="match status" value="1"/>
</dbReference>
<evidence type="ECO:0000256" key="7">
    <source>
        <dbReference type="ARBA" id="ARBA00051538"/>
    </source>
</evidence>
<dbReference type="EC" id="2.3.2.6" evidence="10 15"/>
<dbReference type="PANTHER" id="PTHR30098:SF2">
    <property type="entry name" value="LEUCYL_PHENYLALANYL-TRNA--PROTEIN TRANSFERASE"/>
    <property type="match status" value="1"/>
</dbReference>
<evidence type="ECO:0000256" key="3">
    <source>
        <dbReference type="ARBA" id="ARBA00022679"/>
    </source>
</evidence>
<evidence type="ECO:0000256" key="6">
    <source>
        <dbReference type="ARBA" id="ARBA00050652"/>
    </source>
</evidence>
<dbReference type="GO" id="GO:0008914">
    <property type="term" value="F:leucyl-tRNA--protein transferase activity"/>
    <property type="evidence" value="ECO:0007669"/>
    <property type="project" value="UniProtKB-UniRule"/>
</dbReference>
<evidence type="ECO:0000256" key="12">
    <source>
        <dbReference type="ARBA" id="ARBA00077136"/>
    </source>
</evidence>
<dbReference type="Gene3D" id="3.30.70.3550">
    <property type="entry name" value="Leucyl/phenylalanyl-tRNA-protein transferase, N-terminal domain"/>
    <property type="match status" value="1"/>
</dbReference>
<keyword evidence="4 15" id="KW-0012">Acyltransferase</keyword>
<reference evidence="16" key="3">
    <citation type="submission" date="2015-06" db="EMBL/GenBank/DDBJ databases">
        <authorList>
            <person name="Booher N.J."/>
            <person name="Carpenter S.C.D."/>
            <person name="Sebra R.P."/>
            <person name="Wang L."/>
            <person name="Salzberg S.L."/>
            <person name="Leach J.E."/>
            <person name="Bogdanove A.J."/>
        </authorList>
    </citation>
    <scope>NUCLEOTIDE SEQUENCE</scope>
    <source>
        <strain evidence="16">PXO99A</strain>
    </source>
</reference>
<dbReference type="InterPro" id="IPR004616">
    <property type="entry name" value="Leu/Phe-tRNA_Trfase"/>
</dbReference>
<reference evidence="16 18" key="1">
    <citation type="journal article" date="2008" name="BMC Genomics">
        <title>Genome sequence and rapid evolution of the rice pathogen Xanthomonas oryzae pv. oryzae PXO99A.</title>
        <authorList>
            <person name="Salzberg S.L."/>
            <person name="Sommer D.D."/>
            <person name="Schatz M.C."/>
            <person name="Phillippy A.M."/>
            <person name="Rabinowicz P.D."/>
            <person name="Tsuge S."/>
            <person name="Furutani A."/>
            <person name="Ochiai H."/>
            <person name="Delcher A.L."/>
            <person name="Kelley D."/>
            <person name="Madupu R."/>
            <person name="Puiu D."/>
            <person name="Radune D."/>
            <person name="Shumway M."/>
            <person name="Trapnell C."/>
            <person name="Aparna G."/>
            <person name="Jha G."/>
            <person name="Pandey A."/>
            <person name="Patil P.B."/>
            <person name="Ishihara H."/>
            <person name="Meyer D.F."/>
            <person name="Szurek B."/>
            <person name="Verdier V."/>
            <person name="Koebnik R."/>
            <person name="Dow J.M."/>
            <person name="Ryan R.P."/>
            <person name="Hirata H."/>
            <person name="Tsuyumu S."/>
            <person name="Won Lee S."/>
            <person name="Seo Y.S."/>
            <person name="Sriariyanum M."/>
            <person name="Ronald P.C."/>
            <person name="Sonti R.V."/>
            <person name="Van Sluys M.A."/>
            <person name="Leach J.E."/>
            <person name="White F.F."/>
            <person name="Bogdanove A.J."/>
        </authorList>
    </citation>
    <scope>NUCLEOTIDE SEQUENCE [LARGE SCALE GENOMIC DNA]</scope>
    <source>
        <strain evidence="16 18">PXO99A</strain>
    </source>
</reference>
<comment type="similarity">
    <text evidence="9 15">Belongs to the L/F-transferase family.</text>
</comment>
<comment type="subcellular location">
    <subcellularLocation>
        <location evidence="1 15">Cytoplasm</location>
    </subcellularLocation>
</comment>
<keyword evidence="3 15" id="KW-0808">Transferase</keyword>
<evidence type="ECO:0000313" key="17">
    <source>
        <dbReference type="EMBL" id="ACD59323.1"/>
    </source>
</evidence>
<dbReference type="eggNOG" id="COG2360">
    <property type="taxonomic scope" value="Bacteria"/>
</dbReference>
<name>A0A0J9WWV9_XANOP</name>
<keyword evidence="2 15" id="KW-0963">Cytoplasm</keyword>
<comment type="catalytic activity">
    <reaction evidence="5 15">
        <text>L-phenylalanyl-tRNA(Phe) + an N-terminal L-alpha-aminoacyl-[protein] = an N-terminal L-phenylalanyl-L-alpha-aminoacyl-[protein] + tRNA(Phe)</text>
        <dbReference type="Rhea" id="RHEA:43632"/>
        <dbReference type="Rhea" id="RHEA-COMP:9668"/>
        <dbReference type="Rhea" id="RHEA-COMP:9699"/>
        <dbReference type="Rhea" id="RHEA-COMP:10636"/>
        <dbReference type="Rhea" id="RHEA-COMP:10637"/>
        <dbReference type="ChEBI" id="CHEBI:78442"/>
        <dbReference type="ChEBI" id="CHEBI:78531"/>
        <dbReference type="ChEBI" id="CHEBI:78597"/>
        <dbReference type="ChEBI" id="CHEBI:83561"/>
        <dbReference type="EC" id="2.3.2.6"/>
    </reaction>
</comment>
<dbReference type="AlphaFoldDB" id="A0A0J9WWV9"/>
<evidence type="ECO:0000256" key="4">
    <source>
        <dbReference type="ARBA" id="ARBA00023315"/>
    </source>
</evidence>
<dbReference type="InterPro" id="IPR042203">
    <property type="entry name" value="Leu/Phe-tRNA_Trfase_C"/>
</dbReference>
<evidence type="ECO:0000256" key="11">
    <source>
        <dbReference type="ARBA" id="ARBA00074372"/>
    </source>
</evidence>
<dbReference type="PANTHER" id="PTHR30098">
    <property type="entry name" value="LEUCYL/PHENYLALANYL-TRNA--PROTEIN TRANSFERASE"/>
    <property type="match status" value="1"/>
</dbReference>
<gene>
    <name evidence="15 16" type="primary">aat</name>
    <name evidence="16" type="ordered locus">PXO_01032</name>
    <name evidence="17" type="ordered locus">PXO_06134</name>
</gene>
<evidence type="ECO:0000256" key="14">
    <source>
        <dbReference type="ARBA" id="ARBA00083640"/>
    </source>
</evidence>
<dbReference type="InterPro" id="IPR042221">
    <property type="entry name" value="Leu/Phe-tRNA_Trfase_N"/>
</dbReference>
<evidence type="ECO:0000256" key="2">
    <source>
        <dbReference type="ARBA" id="ARBA00022490"/>
    </source>
</evidence>
<dbReference type="RefSeq" id="WP_011259185.1">
    <property type="nucleotide sequence ID" value="NC_010717.2"/>
</dbReference>
<dbReference type="InterPro" id="IPR016181">
    <property type="entry name" value="Acyl_CoA_acyltransferase"/>
</dbReference>
<evidence type="ECO:0000313" key="16">
    <source>
        <dbReference type="EMBL" id="ACD59132.1"/>
    </source>
</evidence>
<dbReference type="Pfam" id="PF03588">
    <property type="entry name" value="Leu_Phe_trans"/>
    <property type="match status" value="1"/>
</dbReference>
<dbReference type="KEGG" id="xop:PXO_06134"/>
<evidence type="ECO:0000256" key="13">
    <source>
        <dbReference type="ARBA" id="ARBA00077165"/>
    </source>
</evidence>
<dbReference type="EMBL" id="CP000967">
    <property type="protein sequence ID" value="ACD59132.1"/>
    <property type="molecule type" value="Genomic_DNA"/>
</dbReference>
<dbReference type="SUPFAM" id="SSF55729">
    <property type="entry name" value="Acyl-CoA N-acyltransferases (Nat)"/>
    <property type="match status" value="1"/>
</dbReference>
<comment type="function">
    <text evidence="8 15">Functions in the N-end rule pathway of protein degradation where it conjugates Leu, Phe and, less efficiently, Met from aminoacyl-tRNAs to the N-termini of proteins containing an N-terminal arginine or lysine.</text>
</comment>
<evidence type="ECO:0000256" key="5">
    <source>
        <dbReference type="ARBA" id="ARBA00050607"/>
    </source>
</evidence>
<evidence type="ECO:0000256" key="8">
    <source>
        <dbReference type="ARBA" id="ARBA00054043"/>
    </source>
</evidence>
<organism evidence="16 18">
    <name type="scientific">Xanthomonas oryzae pv. oryzae (strain PXO99A)</name>
    <dbReference type="NCBI Taxonomy" id="360094"/>
    <lineage>
        <taxon>Bacteria</taxon>
        <taxon>Pseudomonadati</taxon>
        <taxon>Pseudomonadota</taxon>
        <taxon>Gammaproteobacteria</taxon>
        <taxon>Lysobacterales</taxon>
        <taxon>Lysobacteraceae</taxon>
        <taxon>Xanthomonas</taxon>
    </lineage>
</organism>
<evidence type="ECO:0000313" key="18">
    <source>
        <dbReference type="Proteomes" id="UP000001740"/>
    </source>
</evidence>
<dbReference type="GO" id="GO:0030163">
    <property type="term" value="P:protein catabolic process"/>
    <property type="evidence" value="ECO:0007669"/>
    <property type="project" value="UniProtKB-UniRule"/>
</dbReference>
<dbReference type="FunFam" id="3.30.70.3550:FF:000001">
    <property type="entry name" value="Leucyl/phenylalanyl-tRNA--protein transferase"/>
    <property type="match status" value="1"/>
</dbReference>
<dbReference type="GO" id="GO:0005737">
    <property type="term" value="C:cytoplasm"/>
    <property type="evidence" value="ECO:0007669"/>
    <property type="project" value="UniProtKB-SubCell"/>
</dbReference>
<proteinExistence type="inferred from homology"/>
<evidence type="ECO:0000256" key="9">
    <source>
        <dbReference type="ARBA" id="ARBA00061535"/>
    </source>
</evidence>
<reference evidence="16" key="2">
    <citation type="submission" date="2013-08" db="EMBL/GenBank/DDBJ databases">
        <authorList>
            <person name="Salzberg S."/>
        </authorList>
    </citation>
    <scope>NUCLEOTIDE SEQUENCE</scope>
    <source>
        <strain evidence="16">PXO99A</strain>
    </source>
</reference>
<accession>A0A0J9WWV9</accession>
<dbReference type="Gene3D" id="3.40.630.70">
    <property type="entry name" value="Leucyl/phenylalanyl-tRNA-protein transferase, C-terminal domain"/>
    <property type="match status" value="1"/>
</dbReference>
<comment type="catalytic activity">
    <reaction evidence="6 15">
        <text>N-terminal L-arginyl-[protein] + L-leucyl-tRNA(Leu) = N-terminal L-leucyl-L-arginyl-[protein] + tRNA(Leu) + H(+)</text>
        <dbReference type="Rhea" id="RHEA:50416"/>
        <dbReference type="Rhea" id="RHEA-COMP:9613"/>
        <dbReference type="Rhea" id="RHEA-COMP:9622"/>
        <dbReference type="Rhea" id="RHEA-COMP:12672"/>
        <dbReference type="Rhea" id="RHEA-COMP:12673"/>
        <dbReference type="ChEBI" id="CHEBI:15378"/>
        <dbReference type="ChEBI" id="CHEBI:64719"/>
        <dbReference type="ChEBI" id="CHEBI:78442"/>
        <dbReference type="ChEBI" id="CHEBI:78494"/>
        <dbReference type="ChEBI" id="CHEBI:133044"/>
        <dbReference type="EC" id="2.3.2.6"/>
    </reaction>
</comment>
<dbReference type="NCBIfam" id="TIGR00667">
    <property type="entry name" value="aat"/>
    <property type="match status" value="1"/>
</dbReference>
<sequence>MPARHAAAIRPVASVVTPFRRPIVLATSASAPFPPAEAALTDPDGLLAVGGDLSPQRLLNAYAHGIFPWYSDGRPILWWSPDPRMVFRTDGVRLSSRFKRQLRASTWTVRADTAFEQVIDACAASPRPGQDGTWITAEMQQAYIALHRLGHAHSIEVFDGARLVGGIYGVAVGRMFFGESMFSGESGGSKVALAALAADLHGRGWPLIDAQVENPHLLSMGAERLPRAEFLHDVQRQVALAEQPGSWSQRYGEHAASDLCETHLT</sequence>
<protein>
    <recommendedName>
        <fullName evidence="11 15">Leucyl/phenylalanyl-tRNA--protein transferase</fullName>
        <ecNumber evidence="10 15">2.3.2.6</ecNumber>
    </recommendedName>
    <alternativeName>
        <fullName evidence="12 15">L/F-transferase</fullName>
    </alternativeName>
    <alternativeName>
        <fullName evidence="13 15">Leucyltransferase</fullName>
    </alternativeName>
    <alternativeName>
        <fullName evidence="14 15">Phenyalanyltransferase</fullName>
    </alternativeName>
</protein>
<dbReference type="EMBL" id="CP000967">
    <property type="protein sequence ID" value="ACD59323.1"/>
    <property type="molecule type" value="Genomic_DNA"/>
</dbReference>
<evidence type="ECO:0000256" key="1">
    <source>
        <dbReference type="ARBA" id="ARBA00004496"/>
    </source>
</evidence>
<dbReference type="KEGG" id="xop:PXO_01032"/>